<keyword evidence="10" id="KW-0511">Multifunctional enzyme</keyword>
<comment type="pathway">
    <text evidence="2">Purine metabolism; IMP biosynthesis via de novo pathway; 5-amino-1-(5-phospho-D-ribosyl)imidazole-4-carboxylate from 5-amino-1-(5-phospho-D-ribosyl)imidazole (carboxylase route): step 1/1.</text>
</comment>
<reference evidence="14 15" key="1">
    <citation type="submission" date="2022-07" db="EMBL/GenBank/DDBJ databases">
        <title>Genome-wide signatures of adaptation to extreme environments.</title>
        <authorList>
            <person name="Cho C.H."/>
            <person name="Yoon H.S."/>
        </authorList>
    </citation>
    <scope>NUCLEOTIDE SEQUENCE [LARGE SCALE GENOMIC DNA]</scope>
    <source>
        <strain evidence="14 15">DBV 063 E5</strain>
    </source>
</reference>
<evidence type="ECO:0000256" key="7">
    <source>
        <dbReference type="ARBA" id="ARBA00022741"/>
    </source>
</evidence>
<keyword evidence="9" id="KW-0067">ATP-binding</keyword>
<evidence type="ECO:0000256" key="3">
    <source>
        <dbReference type="ARBA" id="ARBA00011020"/>
    </source>
</evidence>
<accession>A0AAV9J0A1</accession>
<sequence>MFVSSFAVNSMHATSPSRRWVHRSASATAPRRSCARRRLLAPPLHLRGTAVSSAGDRATTSSPVSAAPFAATEGAPATLQTPLVPILMGSKADRDHCERIARACRTLGLHPELRVASAHKVPSRLMDVISAYEADPRPKVYLSVAGRSNALSGMLDCAVSSPVIACPPPSESFGGADIFSSLRMPGGVSPMVVLDPANAALAAAKIFAVYDERVRQRVAALQKSNRDRLYVDDAELNTKEYESRIQHALATQQVLLQSPDGNASDASNAGWRRKQGKVRDQFTRSDRDHIILVTTDRQSAFDRVLAAVPFKGAVLNLTSAWWFEHTASIVPNHVIAVPHPNVTIARRCTPFPIEFVVRGYATGSTSTSLWKNYERGERVYCGIRLPDGLRKNQRLWTNLVTPTTKDDAGDALVSREDILQRRLMTADDFDACAAYALRLFEYGQRVAAEHGLILVDTKYEFGRDADGTIRLIDEIHTPDSSRYWLATSYEERMASGKEPENVDKEILRLWFRDHCDPYQDKQLPEAPAELVVELSRRYIQLYEMITWQRFVFDAQPPSAITTALERWL</sequence>
<dbReference type="EC" id="4.1.1.21" evidence="5"/>
<evidence type="ECO:0000256" key="10">
    <source>
        <dbReference type="ARBA" id="ARBA00023268"/>
    </source>
</evidence>
<evidence type="ECO:0000256" key="1">
    <source>
        <dbReference type="ARBA" id="ARBA00004672"/>
    </source>
</evidence>
<dbReference type="InterPro" id="IPR018236">
    <property type="entry name" value="SAICAR_synthetase_CS"/>
</dbReference>
<evidence type="ECO:0000256" key="8">
    <source>
        <dbReference type="ARBA" id="ARBA00022755"/>
    </source>
</evidence>
<dbReference type="InterPro" id="IPR000031">
    <property type="entry name" value="PurE_dom"/>
</dbReference>
<keyword evidence="8" id="KW-0658">Purine biosynthesis</keyword>
<dbReference type="EMBL" id="JANCYW010000014">
    <property type="protein sequence ID" value="KAK4537754.1"/>
    <property type="molecule type" value="Genomic_DNA"/>
</dbReference>
<protein>
    <recommendedName>
        <fullName evidence="11">SAICAR synthetase</fullName>
        <ecNumber evidence="5">4.1.1.21</ecNumber>
        <ecNumber evidence="4">6.3.2.6</ecNumber>
    </recommendedName>
</protein>
<comment type="caution">
    <text evidence="14">The sequence shown here is derived from an EMBL/GenBank/DDBJ whole genome shotgun (WGS) entry which is preliminary data.</text>
</comment>
<dbReference type="GO" id="GO:0004638">
    <property type="term" value="F:phosphoribosylaminoimidazole carboxylase activity"/>
    <property type="evidence" value="ECO:0007669"/>
    <property type="project" value="UniProtKB-EC"/>
</dbReference>
<dbReference type="Pfam" id="PF00731">
    <property type="entry name" value="AIRC"/>
    <property type="match status" value="1"/>
</dbReference>
<evidence type="ECO:0000313" key="15">
    <source>
        <dbReference type="Proteomes" id="UP001301350"/>
    </source>
</evidence>
<dbReference type="InterPro" id="IPR028923">
    <property type="entry name" value="SAICAR_synt/ADE2_N"/>
</dbReference>
<dbReference type="GO" id="GO:0004639">
    <property type="term" value="F:phosphoribosylaminoimidazolesuccinocarboxamide synthase activity"/>
    <property type="evidence" value="ECO:0007669"/>
    <property type="project" value="UniProtKB-EC"/>
</dbReference>
<comment type="similarity">
    <text evidence="3">In the N-terminal section; belongs to the SAICAR synthetase family.</text>
</comment>
<name>A0AAV9J0A1_CYACA</name>
<dbReference type="NCBIfam" id="NF009251">
    <property type="entry name" value="PRK12607.1"/>
    <property type="match status" value="1"/>
</dbReference>
<feature type="compositionally biased region" description="Polar residues" evidence="12">
    <location>
        <begin position="258"/>
        <end position="267"/>
    </location>
</feature>
<evidence type="ECO:0000259" key="13">
    <source>
        <dbReference type="SMART" id="SM01001"/>
    </source>
</evidence>
<dbReference type="GO" id="GO:0005524">
    <property type="term" value="F:ATP binding"/>
    <property type="evidence" value="ECO:0007669"/>
    <property type="project" value="UniProtKB-KW"/>
</dbReference>
<dbReference type="AlphaFoldDB" id="A0AAV9J0A1"/>
<evidence type="ECO:0000256" key="2">
    <source>
        <dbReference type="ARBA" id="ARBA00004747"/>
    </source>
</evidence>
<dbReference type="GO" id="GO:0005737">
    <property type="term" value="C:cytoplasm"/>
    <property type="evidence" value="ECO:0007669"/>
    <property type="project" value="TreeGrafter"/>
</dbReference>
<dbReference type="PROSITE" id="PS01058">
    <property type="entry name" value="SAICAR_SYNTHETASE_2"/>
    <property type="match status" value="1"/>
</dbReference>
<feature type="region of interest" description="Disordered" evidence="12">
    <location>
        <begin position="258"/>
        <end position="278"/>
    </location>
</feature>
<evidence type="ECO:0000256" key="5">
    <source>
        <dbReference type="ARBA" id="ARBA00012329"/>
    </source>
</evidence>
<dbReference type="PROSITE" id="PS01057">
    <property type="entry name" value="SAICAR_SYNTHETASE_1"/>
    <property type="match status" value="1"/>
</dbReference>
<dbReference type="PANTHER" id="PTHR43700:SF1">
    <property type="entry name" value="PHOSPHORIBOSYLAMINOIMIDAZOLE-SUCCINOCARBOXAMIDE SYNTHASE"/>
    <property type="match status" value="1"/>
</dbReference>
<evidence type="ECO:0000256" key="12">
    <source>
        <dbReference type="SAM" id="MobiDB-lite"/>
    </source>
</evidence>
<keyword evidence="7" id="KW-0547">Nucleotide-binding</keyword>
<dbReference type="EC" id="6.3.2.6" evidence="4"/>
<dbReference type="CDD" id="cd01414">
    <property type="entry name" value="SAICAR_synt_Sc"/>
    <property type="match status" value="1"/>
</dbReference>
<dbReference type="PANTHER" id="PTHR43700">
    <property type="entry name" value="PHOSPHORIBOSYLAMINOIMIDAZOLE-SUCCINOCARBOXAMIDE SYNTHASE"/>
    <property type="match status" value="1"/>
</dbReference>
<dbReference type="GO" id="GO:0006189">
    <property type="term" value="P:'de novo' IMP biosynthetic process"/>
    <property type="evidence" value="ECO:0007669"/>
    <property type="project" value="InterPro"/>
</dbReference>
<dbReference type="Gene3D" id="3.30.470.20">
    <property type="entry name" value="ATP-grasp fold, B domain"/>
    <property type="match status" value="1"/>
</dbReference>
<comment type="pathway">
    <text evidence="1">Purine metabolism; IMP biosynthesis via de novo pathway; 5-amino-1-(5-phospho-D-ribosyl)imidazole-4-carboxamide from 5-amino-1-(5-phospho-D-ribosyl)imidazole-4-carboxylate: step 1/2.</text>
</comment>
<feature type="domain" description="PurE" evidence="13">
    <location>
        <begin position="82"/>
        <end position="229"/>
    </location>
</feature>
<dbReference type="Gene3D" id="3.40.50.1970">
    <property type="match status" value="1"/>
</dbReference>
<dbReference type="HAMAP" id="MF_00137">
    <property type="entry name" value="SAICAR_synth"/>
    <property type="match status" value="1"/>
</dbReference>
<dbReference type="SMART" id="SM01001">
    <property type="entry name" value="AIRC"/>
    <property type="match status" value="1"/>
</dbReference>
<evidence type="ECO:0000256" key="4">
    <source>
        <dbReference type="ARBA" id="ARBA00012217"/>
    </source>
</evidence>
<dbReference type="Pfam" id="PF01259">
    <property type="entry name" value="SAICAR_synt"/>
    <property type="match status" value="1"/>
</dbReference>
<dbReference type="SUPFAM" id="SSF52255">
    <property type="entry name" value="N5-CAIR mutase (phosphoribosylaminoimidazole carboxylase, PurE)"/>
    <property type="match status" value="1"/>
</dbReference>
<dbReference type="Gene3D" id="3.30.200.20">
    <property type="entry name" value="Phosphorylase Kinase, domain 1"/>
    <property type="match status" value="1"/>
</dbReference>
<dbReference type="SUPFAM" id="SSF56104">
    <property type="entry name" value="SAICAR synthase-like"/>
    <property type="match status" value="1"/>
</dbReference>
<evidence type="ECO:0000256" key="11">
    <source>
        <dbReference type="ARBA" id="ARBA00030409"/>
    </source>
</evidence>
<evidence type="ECO:0000256" key="6">
    <source>
        <dbReference type="ARBA" id="ARBA00022598"/>
    </source>
</evidence>
<gene>
    <name evidence="14" type="ORF">CDCA_CDCA14G3779</name>
</gene>
<proteinExistence type="inferred from homology"/>
<keyword evidence="15" id="KW-1185">Reference proteome</keyword>
<keyword evidence="6" id="KW-0436">Ligase</keyword>
<evidence type="ECO:0000256" key="9">
    <source>
        <dbReference type="ARBA" id="ARBA00022840"/>
    </source>
</evidence>
<evidence type="ECO:0000313" key="14">
    <source>
        <dbReference type="EMBL" id="KAK4537754.1"/>
    </source>
</evidence>
<organism evidence="14 15">
    <name type="scientific">Cyanidium caldarium</name>
    <name type="common">Red alga</name>
    <dbReference type="NCBI Taxonomy" id="2771"/>
    <lineage>
        <taxon>Eukaryota</taxon>
        <taxon>Rhodophyta</taxon>
        <taxon>Bangiophyceae</taxon>
        <taxon>Cyanidiales</taxon>
        <taxon>Cyanidiaceae</taxon>
        <taxon>Cyanidium</taxon>
    </lineage>
</organism>
<dbReference type="Proteomes" id="UP001301350">
    <property type="component" value="Unassembled WGS sequence"/>
</dbReference>